<keyword evidence="1" id="KW-0677">Repeat</keyword>
<comment type="caution">
    <text evidence="3">The sequence shown here is derived from an EMBL/GenBank/DDBJ whole genome shotgun (WGS) entry which is preliminary data.</text>
</comment>
<gene>
    <name evidence="3" type="ORF">IE077_004061</name>
</gene>
<evidence type="ECO:0000256" key="2">
    <source>
        <dbReference type="PROSITE-ProRule" id="PRU00103"/>
    </source>
</evidence>
<dbReference type="InterPro" id="IPR021133">
    <property type="entry name" value="HEAT_type_2"/>
</dbReference>
<evidence type="ECO:0000256" key="1">
    <source>
        <dbReference type="ARBA" id="ARBA00022737"/>
    </source>
</evidence>
<dbReference type="PROSITE" id="PS50077">
    <property type="entry name" value="HEAT_REPEAT"/>
    <property type="match status" value="1"/>
</dbReference>
<organism evidence="3 4">
    <name type="scientific">Cardiosporidium cionae</name>
    <dbReference type="NCBI Taxonomy" id="476202"/>
    <lineage>
        <taxon>Eukaryota</taxon>
        <taxon>Sar</taxon>
        <taxon>Alveolata</taxon>
        <taxon>Apicomplexa</taxon>
        <taxon>Aconoidasida</taxon>
        <taxon>Nephromycida</taxon>
        <taxon>Cardiosporidium</taxon>
    </lineage>
</organism>
<dbReference type="SUPFAM" id="SSF48371">
    <property type="entry name" value="ARM repeat"/>
    <property type="match status" value="1"/>
</dbReference>
<reference evidence="3 4" key="1">
    <citation type="journal article" date="2020" name="bioRxiv">
        <title>Metabolic contributions of an alphaproteobacterial endosymbiont in the apicomplexan Cardiosporidium cionae.</title>
        <authorList>
            <person name="Hunter E.S."/>
            <person name="Paight C.J."/>
            <person name="Lane C.E."/>
        </authorList>
    </citation>
    <scope>NUCLEOTIDE SEQUENCE [LARGE SCALE GENOMIC DNA]</scope>
    <source>
        <strain evidence="3">ESH_2018</strain>
    </source>
</reference>
<evidence type="ECO:0000313" key="3">
    <source>
        <dbReference type="EMBL" id="KAF8819732.1"/>
    </source>
</evidence>
<dbReference type="InterPro" id="IPR000357">
    <property type="entry name" value="HEAT"/>
</dbReference>
<protein>
    <submittedName>
        <fullName evidence="3">HEAT repeat-containing protein</fullName>
    </submittedName>
</protein>
<dbReference type="PANTHER" id="PTHR16216:SF2">
    <property type="entry name" value="DYNEIN AXONEMAL ASSEMBLY FACTOR 5"/>
    <property type="match status" value="1"/>
</dbReference>
<evidence type="ECO:0000313" key="4">
    <source>
        <dbReference type="Proteomes" id="UP000823046"/>
    </source>
</evidence>
<dbReference type="InterPro" id="IPR052623">
    <property type="entry name" value="DAAF5"/>
</dbReference>
<keyword evidence="4" id="KW-1185">Reference proteome</keyword>
<dbReference type="PANTHER" id="PTHR16216">
    <property type="entry name" value="DYNEIN ASSEMBLY FACTOR 5, AXONEMAL"/>
    <property type="match status" value="1"/>
</dbReference>
<dbReference type="Pfam" id="PF02985">
    <property type="entry name" value="HEAT"/>
    <property type="match status" value="1"/>
</dbReference>
<accession>A0ABQ7J6W8</accession>
<feature type="repeat" description="HEAT" evidence="2">
    <location>
        <begin position="147"/>
        <end position="185"/>
    </location>
</feature>
<dbReference type="EMBL" id="JADAQX010000622">
    <property type="protein sequence ID" value="KAF8819732.1"/>
    <property type="molecule type" value="Genomic_DNA"/>
</dbReference>
<dbReference type="InterPro" id="IPR011989">
    <property type="entry name" value="ARM-like"/>
</dbReference>
<dbReference type="Proteomes" id="UP000823046">
    <property type="component" value="Unassembled WGS sequence"/>
</dbReference>
<dbReference type="Gene3D" id="1.25.10.10">
    <property type="entry name" value="Leucine-rich Repeat Variant"/>
    <property type="match status" value="1"/>
</dbReference>
<name>A0ABQ7J6W8_9APIC</name>
<sequence>MVVLSTLAGGYFTFFILATSWRAHSNYSSNVQSILSKIILPNCIWRPGEANATVRKAALLCLERLLNALSKQKAIEETGLSAGTDYNSDFDCCKMCHNVVAAIKGAINDDWAPGNREMACYVTSALLDCKQTNYFSNVDLTSFIDELSPELFKRLDDAEDDVRVAACNTISKMCSALPQAYRNNTKSIALAVKSLSVHANDSNLAVSEAAANALKSVAESNALV</sequence>
<proteinExistence type="predicted"/>
<dbReference type="InterPro" id="IPR016024">
    <property type="entry name" value="ARM-type_fold"/>
</dbReference>